<dbReference type="AlphaFoldDB" id="A0A9D2UDX8"/>
<dbReference type="Gene3D" id="3.40.50.300">
    <property type="entry name" value="P-loop containing nucleotide triphosphate hydrolases"/>
    <property type="match status" value="1"/>
</dbReference>
<dbReference type="EMBL" id="DWUS01000045">
    <property type="protein sequence ID" value="HJD50568.1"/>
    <property type="molecule type" value="Genomic_DNA"/>
</dbReference>
<accession>A0A9D2UDX8</accession>
<gene>
    <name evidence="1" type="ORF">H9908_01665</name>
</gene>
<dbReference type="SUPFAM" id="SSF52540">
    <property type="entry name" value="P-loop containing nucleoside triphosphate hydrolases"/>
    <property type="match status" value="1"/>
</dbReference>
<comment type="caution">
    <text evidence="1">The sequence shown here is derived from an EMBL/GenBank/DDBJ whole genome shotgun (WGS) entry which is preliminary data.</text>
</comment>
<organism evidence="1 2">
    <name type="scientific">Candidatus Rothia avistercoris</name>
    <dbReference type="NCBI Taxonomy" id="2840479"/>
    <lineage>
        <taxon>Bacteria</taxon>
        <taxon>Bacillati</taxon>
        <taxon>Actinomycetota</taxon>
        <taxon>Actinomycetes</taxon>
        <taxon>Micrococcales</taxon>
        <taxon>Micrococcaceae</taxon>
        <taxon>Rothia</taxon>
    </lineage>
</organism>
<reference evidence="1" key="2">
    <citation type="submission" date="2021-04" db="EMBL/GenBank/DDBJ databases">
        <authorList>
            <person name="Gilroy R."/>
        </authorList>
    </citation>
    <scope>NUCLEOTIDE SEQUENCE</scope>
    <source>
        <strain evidence="1">ChiHjej10B9-4811</strain>
    </source>
</reference>
<evidence type="ECO:0000313" key="1">
    <source>
        <dbReference type="EMBL" id="HJD50568.1"/>
    </source>
</evidence>
<reference evidence="1" key="1">
    <citation type="journal article" date="2021" name="PeerJ">
        <title>Extensive microbial diversity within the chicken gut microbiome revealed by metagenomics and culture.</title>
        <authorList>
            <person name="Gilroy R."/>
            <person name="Ravi A."/>
            <person name="Getino M."/>
            <person name="Pursley I."/>
            <person name="Horton D.L."/>
            <person name="Alikhan N.F."/>
            <person name="Baker D."/>
            <person name="Gharbi K."/>
            <person name="Hall N."/>
            <person name="Watson M."/>
            <person name="Adriaenssens E.M."/>
            <person name="Foster-Nyarko E."/>
            <person name="Jarju S."/>
            <person name="Secka A."/>
            <person name="Antonio M."/>
            <person name="Oren A."/>
            <person name="Chaudhuri R.R."/>
            <person name="La Ragione R."/>
            <person name="Hildebrand F."/>
            <person name="Pallen M.J."/>
        </authorList>
    </citation>
    <scope>NUCLEOTIDE SEQUENCE</scope>
    <source>
        <strain evidence="1">ChiHjej10B9-4811</strain>
    </source>
</reference>
<sequence length="176" mass="18868">MPGRRPLLVAIDGRSGSGKTTLAAELATWLSKRGIVAEVFHLEGLYQGWSGLARAALVWQQLAETVADGRASSPGTAPHWFGWDWGSSQATGPHPFTAAQQAAGGVLIAEGVGALTGTHDVGVFVELDTARRRQRALARDGETYRPYWDMWAEQEADLLAAYASAYAGAGVRYVQR</sequence>
<evidence type="ECO:0000313" key="2">
    <source>
        <dbReference type="Proteomes" id="UP000823908"/>
    </source>
</evidence>
<proteinExistence type="predicted"/>
<dbReference type="Proteomes" id="UP000823908">
    <property type="component" value="Unassembled WGS sequence"/>
</dbReference>
<dbReference type="InterPro" id="IPR027417">
    <property type="entry name" value="P-loop_NTPase"/>
</dbReference>
<evidence type="ECO:0008006" key="3">
    <source>
        <dbReference type="Google" id="ProtNLM"/>
    </source>
</evidence>
<protein>
    <recommendedName>
        <fullName evidence="3">Aminobenzoate synthetase</fullName>
    </recommendedName>
</protein>
<name>A0A9D2UDX8_9MICC</name>